<feature type="transmembrane region" description="Helical" evidence="1">
    <location>
        <begin position="97"/>
        <end position="116"/>
    </location>
</feature>
<proteinExistence type="predicted"/>
<name>B1C077_9FIRM</name>
<gene>
    <name evidence="2" type="ORF">CLOSPI_00604</name>
</gene>
<keyword evidence="1" id="KW-0472">Membrane</keyword>
<comment type="caution">
    <text evidence="2">The sequence shown here is derived from an EMBL/GenBank/DDBJ whole genome shotgun (WGS) entry which is preliminary data.</text>
</comment>
<evidence type="ECO:0008006" key="4">
    <source>
        <dbReference type="Google" id="ProtNLM"/>
    </source>
</evidence>
<keyword evidence="1" id="KW-0812">Transmembrane</keyword>
<sequence>MYKGENFMIKIKKIVDVLSWFIILILGLLLIVRWHEIDSNVIIHSGLFGDFSYGNKIFLVYILSFGVIINLLLTFNYDIPFTKQLKKSFLSIKSINIIKIFLQILIISIISIYIIAPLV</sequence>
<protein>
    <recommendedName>
        <fullName evidence="4">DUF1648 domain-containing protein</fullName>
    </recommendedName>
</protein>
<accession>B1C077</accession>
<feature type="transmembrane region" description="Helical" evidence="1">
    <location>
        <begin position="17"/>
        <end position="37"/>
    </location>
</feature>
<evidence type="ECO:0000313" key="3">
    <source>
        <dbReference type="Proteomes" id="UP000004910"/>
    </source>
</evidence>
<dbReference type="HOGENOM" id="CLU_171671_0_0_9"/>
<dbReference type="Proteomes" id="UP000004910">
    <property type="component" value="Unassembled WGS sequence"/>
</dbReference>
<reference evidence="2" key="1">
    <citation type="submission" date="2008-02" db="EMBL/GenBank/DDBJ databases">
        <authorList>
            <person name="Fulton L."/>
            <person name="Clifton S."/>
            <person name="Fulton B."/>
            <person name="Xu J."/>
            <person name="Minx P."/>
            <person name="Pepin K.H."/>
            <person name="Johnson M."/>
            <person name="Thiruvilangam P."/>
            <person name="Bhonagiri V."/>
            <person name="Nash W.E."/>
            <person name="Mardis E.R."/>
            <person name="Wilson R.K."/>
        </authorList>
    </citation>
    <scope>NUCLEOTIDE SEQUENCE [LARGE SCALE GENOMIC DNA]</scope>
    <source>
        <strain evidence="2">DSM 1552</strain>
    </source>
</reference>
<organism evidence="2 3">
    <name type="scientific">Thomasclavelia spiroformis DSM 1552</name>
    <dbReference type="NCBI Taxonomy" id="428126"/>
    <lineage>
        <taxon>Bacteria</taxon>
        <taxon>Bacillati</taxon>
        <taxon>Bacillota</taxon>
        <taxon>Erysipelotrichia</taxon>
        <taxon>Erysipelotrichales</taxon>
        <taxon>Coprobacillaceae</taxon>
        <taxon>Thomasclavelia</taxon>
    </lineage>
</organism>
<dbReference type="AlphaFoldDB" id="B1C077"/>
<feature type="transmembrane region" description="Helical" evidence="1">
    <location>
        <begin position="57"/>
        <end position="77"/>
    </location>
</feature>
<evidence type="ECO:0000256" key="1">
    <source>
        <dbReference type="SAM" id="Phobius"/>
    </source>
</evidence>
<evidence type="ECO:0000313" key="2">
    <source>
        <dbReference type="EMBL" id="EDS75567.1"/>
    </source>
</evidence>
<dbReference type="STRING" id="428126.CLOSPI_00604"/>
<keyword evidence="3" id="KW-1185">Reference proteome</keyword>
<reference evidence="2" key="2">
    <citation type="submission" date="2014-06" db="EMBL/GenBank/DDBJ databases">
        <title>Draft genome sequence of Clostridium spiroforme (DSM 1552).</title>
        <authorList>
            <person name="Sudarsanam P."/>
            <person name="Ley R."/>
            <person name="Guruge J."/>
            <person name="Turnbaugh P.J."/>
            <person name="Mahowald M."/>
            <person name="Liep D."/>
            <person name="Gordon J."/>
        </authorList>
    </citation>
    <scope>NUCLEOTIDE SEQUENCE</scope>
    <source>
        <strain evidence="2">DSM 1552</strain>
    </source>
</reference>
<keyword evidence="1" id="KW-1133">Transmembrane helix</keyword>
<dbReference type="eggNOG" id="ENOG502ZFR5">
    <property type="taxonomic scope" value="Bacteria"/>
</dbReference>
<dbReference type="EMBL" id="ABIK02000005">
    <property type="protein sequence ID" value="EDS75567.1"/>
    <property type="molecule type" value="Genomic_DNA"/>
</dbReference>